<feature type="region of interest" description="Disordered" evidence="1">
    <location>
        <begin position="174"/>
        <end position="222"/>
    </location>
</feature>
<keyword evidence="2" id="KW-0812">Transmembrane</keyword>
<dbReference type="SUPFAM" id="SSF49503">
    <property type="entry name" value="Cupredoxins"/>
    <property type="match status" value="1"/>
</dbReference>
<dbReference type="GO" id="GO:0009055">
    <property type="term" value="F:electron transfer activity"/>
    <property type="evidence" value="ECO:0007669"/>
    <property type="project" value="InterPro"/>
</dbReference>
<dbReference type="Gene3D" id="2.60.40.420">
    <property type="entry name" value="Cupredoxins - blue copper proteins"/>
    <property type="match status" value="1"/>
</dbReference>
<gene>
    <name evidence="4" type="ORF">QN277_016634</name>
</gene>
<dbReference type="PROSITE" id="PS51485">
    <property type="entry name" value="PHYTOCYANIN"/>
    <property type="match status" value="1"/>
</dbReference>
<dbReference type="InterPro" id="IPR008972">
    <property type="entry name" value="Cupredoxin"/>
</dbReference>
<protein>
    <recommendedName>
        <fullName evidence="3">Phytocyanin domain-containing protein</fullName>
    </recommendedName>
</protein>
<dbReference type="AlphaFoldDB" id="A0AAE1MX94"/>
<dbReference type="Pfam" id="PF02298">
    <property type="entry name" value="Cu_bind_like"/>
    <property type="match status" value="1"/>
</dbReference>
<evidence type="ECO:0000313" key="5">
    <source>
        <dbReference type="Proteomes" id="UP001293593"/>
    </source>
</evidence>
<sequence>MEGRRRRSRSGNVLTNICRLLLLHVFVVVVLCFSGSVRAYKNYTVGDSLGWFDNLEKPLVDYQKWASDIQFSLGDFLIFNTDTNHSIIQTYNHTTYKLCDYDDVEDKDTMEWSSSNPSNTEVRPVTVSVSVSLVKEGTTYFFSSDYDGEQCQNNQSFQINVTYGQGLPKSFKNNPNYVADSSPSPTSSPTSGSDDTTPDTIISTNFSNPKGSTTSDNGDGDDNVKATSGSVFVLILQNFLTSFVGLLFCLGLLYWF</sequence>
<dbReference type="PANTHER" id="PTHR33021:SF6">
    <property type="entry name" value="EARLY NODULIN-LIKE PROTEIN 18"/>
    <property type="match status" value="1"/>
</dbReference>
<keyword evidence="2" id="KW-0472">Membrane</keyword>
<dbReference type="PANTHER" id="PTHR33021">
    <property type="entry name" value="BLUE COPPER PROTEIN"/>
    <property type="match status" value="1"/>
</dbReference>
<dbReference type="FunFam" id="2.60.40.420:FF:000048">
    <property type="entry name" value="Early nodulin-like protein 18"/>
    <property type="match status" value="1"/>
</dbReference>
<dbReference type="Proteomes" id="UP001293593">
    <property type="component" value="Unassembled WGS sequence"/>
</dbReference>
<reference evidence="4" key="1">
    <citation type="submission" date="2023-10" db="EMBL/GenBank/DDBJ databases">
        <title>Chromosome-level genome of the transformable northern wattle, Acacia crassicarpa.</title>
        <authorList>
            <person name="Massaro I."/>
            <person name="Sinha N.R."/>
            <person name="Poethig S."/>
            <person name="Leichty A.R."/>
        </authorList>
    </citation>
    <scope>NUCLEOTIDE SEQUENCE</scope>
    <source>
        <strain evidence="4">Acra3RX</strain>
        <tissue evidence="4">Leaf</tissue>
    </source>
</reference>
<accession>A0AAE1MX94</accession>
<feature type="domain" description="Phytocyanin" evidence="3">
    <location>
        <begin position="41"/>
        <end position="163"/>
    </location>
</feature>
<evidence type="ECO:0000313" key="4">
    <source>
        <dbReference type="EMBL" id="KAK4278846.1"/>
    </source>
</evidence>
<comment type="caution">
    <text evidence="4">The sequence shown here is derived from an EMBL/GenBank/DDBJ whole genome shotgun (WGS) entry which is preliminary data.</text>
</comment>
<evidence type="ECO:0000256" key="1">
    <source>
        <dbReference type="SAM" id="MobiDB-lite"/>
    </source>
</evidence>
<name>A0AAE1MX94_9FABA</name>
<feature type="transmembrane region" description="Helical" evidence="2">
    <location>
        <begin position="231"/>
        <end position="255"/>
    </location>
</feature>
<proteinExistence type="predicted"/>
<organism evidence="4 5">
    <name type="scientific">Acacia crassicarpa</name>
    <name type="common">northern wattle</name>
    <dbReference type="NCBI Taxonomy" id="499986"/>
    <lineage>
        <taxon>Eukaryota</taxon>
        <taxon>Viridiplantae</taxon>
        <taxon>Streptophyta</taxon>
        <taxon>Embryophyta</taxon>
        <taxon>Tracheophyta</taxon>
        <taxon>Spermatophyta</taxon>
        <taxon>Magnoliopsida</taxon>
        <taxon>eudicotyledons</taxon>
        <taxon>Gunneridae</taxon>
        <taxon>Pentapetalae</taxon>
        <taxon>rosids</taxon>
        <taxon>fabids</taxon>
        <taxon>Fabales</taxon>
        <taxon>Fabaceae</taxon>
        <taxon>Caesalpinioideae</taxon>
        <taxon>mimosoid clade</taxon>
        <taxon>Acacieae</taxon>
        <taxon>Acacia</taxon>
    </lineage>
</organism>
<dbReference type="InterPro" id="IPR003245">
    <property type="entry name" value="Phytocyanin_dom"/>
</dbReference>
<dbReference type="EMBL" id="JAWXYG010000003">
    <property type="protein sequence ID" value="KAK4278846.1"/>
    <property type="molecule type" value="Genomic_DNA"/>
</dbReference>
<keyword evidence="5" id="KW-1185">Reference proteome</keyword>
<dbReference type="InterPro" id="IPR039391">
    <property type="entry name" value="Phytocyanin-like"/>
</dbReference>
<dbReference type="GO" id="GO:0005886">
    <property type="term" value="C:plasma membrane"/>
    <property type="evidence" value="ECO:0007669"/>
    <property type="project" value="TreeGrafter"/>
</dbReference>
<feature type="compositionally biased region" description="Low complexity" evidence="1">
    <location>
        <begin position="180"/>
        <end position="204"/>
    </location>
</feature>
<keyword evidence="2" id="KW-1133">Transmembrane helix</keyword>
<evidence type="ECO:0000259" key="3">
    <source>
        <dbReference type="PROSITE" id="PS51485"/>
    </source>
</evidence>
<evidence type="ECO:0000256" key="2">
    <source>
        <dbReference type="SAM" id="Phobius"/>
    </source>
</evidence>